<dbReference type="GO" id="GO:0005737">
    <property type="term" value="C:cytoplasm"/>
    <property type="evidence" value="ECO:0007669"/>
    <property type="project" value="UniProtKB-SubCell"/>
</dbReference>
<evidence type="ECO:0000259" key="12">
    <source>
        <dbReference type="SMART" id="SM00382"/>
    </source>
</evidence>
<proteinExistence type="inferred from homology"/>
<dbReference type="InterPro" id="IPR027417">
    <property type="entry name" value="P-loop_NTPase"/>
</dbReference>
<feature type="binding site" evidence="8">
    <location>
        <position position="147"/>
    </location>
    <ligand>
        <name>ATP</name>
        <dbReference type="ChEBI" id="CHEBI:30616"/>
    </ligand>
</feature>
<dbReference type="InterPro" id="IPR013317">
    <property type="entry name" value="DnaA_dom"/>
</dbReference>
<dbReference type="InterPro" id="IPR020591">
    <property type="entry name" value="Chromosome_initiator_DnaA-like"/>
</dbReference>
<reference evidence="14 15" key="1">
    <citation type="submission" date="2020-02" db="EMBL/GenBank/DDBJ databases">
        <title>Comparative genomics of sulfur disproportionating microorganisms.</title>
        <authorList>
            <person name="Ward L.M."/>
            <person name="Bertran E."/>
            <person name="Johnston D.T."/>
        </authorList>
    </citation>
    <scope>NUCLEOTIDE SEQUENCE [LARGE SCALE GENOMIC DNA]</scope>
    <source>
        <strain evidence="14 15">DSM 100025</strain>
    </source>
</reference>
<feature type="binding site" evidence="8">
    <location>
        <position position="149"/>
    </location>
    <ligand>
        <name>ATP</name>
        <dbReference type="ChEBI" id="CHEBI:30616"/>
    </ligand>
</feature>
<dbReference type="Proteomes" id="UP000469346">
    <property type="component" value="Unassembled WGS sequence"/>
</dbReference>
<comment type="subunit">
    <text evidence="8">Oligomerizes as a right-handed, spiral filament on DNA at oriC.</text>
</comment>
<dbReference type="RefSeq" id="WP_163299294.1">
    <property type="nucleotide sequence ID" value="NZ_JAAGRR010000129.1"/>
</dbReference>
<feature type="binding site" evidence="8">
    <location>
        <position position="151"/>
    </location>
    <ligand>
        <name>ATP</name>
        <dbReference type="ChEBI" id="CHEBI:30616"/>
    </ligand>
</feature>
<gene>
    <name evidence="8 14" type="primary">dnaA</name>
    <name evidence="14" type="ORF">G3N55_10045</name>
</gene>
<dbReference type="SMART" id="SM00760">
    <property type="entry name" value="Bac_DnaA_C"/>
    <property type="match status" value="1"/>
</dbReference>
<comment type="caution">
    <text evidence="14">The sequence shown here is derived from an EMBL/GenBank/DDBJ whole genome shotgun (WGS) entry which is preliminary data.</text>
</comment>
<organism evidence="14 15">
    <name type="scientific">Dissulfurirhabdus thermomarina</name>
    <dbReference type="NCBI Taxonomy" id="1765737"/>
    <lineage>
        <taxon>Bacteria</taxon>
        <taxon>Deltaproteobacteria</taxon>
        <taxon>Dissulfurirhabdaceae</taxon>
        <taxon>Dissulfurirhabdus</taxon>
    </lineage>
</organism>
<feature type="binding site" evidence="8">
    <location>
        <position position="150"/>
    </location>
    <ligand>
        <name>ATP</name>
        <dbReference type="ChEBI" id="CHEBI:30616"/>
    </ligand>
</feature>
<evidence type="ECO:0000256" key="1">
    <source>
        <dbReference type="ARBA" id="ARBA00006583"/>
    </source>
</evidence>
<name>A0A6N9TRY4_DISTH</name>
<dbReference type="Gene3D" id="3.40.50.300">
    <property type="entry name" value="P-loop containing nucleotide triphosphate hydrolases"/>
    <property type="match status" value="1"/>
</dbReference>
<dbReference type="AlphaFoldDB" id="A0A6N9TRY4"/>
<evidence type="ECO:0000313" key="15">
    <source>
        <dbReference type="Proteomes" id="UP000469346"/>
    </source>
</evidence>
<evidence type="ECO:0000256" key="5">
    <source>
        <dbReference type="ARBA" id="ARBA00022840"/>
    </source>
</evidence>
<dbReference type="SMART" id="SM00382">
    <property type="entry name" value="AAA"/>
    <property type="match status" value="1"/>
</dbReference>
<evidence type="ECO:0000256" key="6">
    <source>
        <dbReference type="ARBA" id="ARBA00023121"/>
    </source>
</evidence>
<comment type="subcellular location">
    <subcellularLocation>
        <location evidence="8">Cytoplasm</location>
    </subcellularLocation>
</comment>
<feature type="region of interest" description="Domain IV, binds dsDNA" evidence="8">
    <location>
        <begin position="321"/>
        <end position="443"/>
    </location>
</feature>
<dbReference type="EMBL" id="JAAGRR010000129">
    <property type="protein sequence ID" value="NDY43180.1"/>
    <property type="molecule type" value="Genomic_DNA"/>
</dbReference>
<feature type="region of interest" description="Domain I, interacts with DnaA modulators" evidence="8">
    <location>
        <begin position="1"/>
        <end position="83"/>
    </location>
</feature>
<feature type="domain" description="AAA+ ATPase" evidence="12">
    <location>
        <begin position="136"/>
        <end position="284"/>
    </location>
</feature>
<keyword evidence="2 8" id="KW-0963">Cytoplasm</keyword>
<evidence type="ECO:0000259" key="13">
    <source>
        <dbReference type="SMART" id="SM00760"/>
    </source>
</evidence>
<evidence type="ECO:0000256" key="3">
    <source>
        <dbReference type="ARBA" id="ARBA00022705"/>
    </source>
</evidence>
<dbReference type="PANTHER" id="PTHR30050:SF2">
    <property type="entry name" value="CHROMOSOMAL REPLICATION INITIATOR PROTEIN DNAA"/>
    <property type="match status" value="1"/>
</dbReference>
<dbReference type="SUPFAM" id="SSF52540">
    <property type="entry name" value="P-loop containing nucleoside triphosphate hydrolases"/>
    <property type="match status" value="1"/>
</dbReference>
<dbReference type="PANTHER" id="PTHR30050">
    <property type="entry name" value="CHROMOSOMAL REPLICATION INITIATOR PROTEIN DNAA"/>
    <property type="match status" value="1"/>
</dbReference>
<dbReference type="InterPro" id="IPR010921">
    <property type="entry name" value="Trp_repressor/repl_initiator"/>
</dbReference>
<dbReference type="Pfam" id="PF08299">
    <property type="entry name" value="Bac_DnaA_C"/>
    <property type="match status" value="1"/>
</dbReference>
<dbReference type="SUPFAM" id="SSF48295">
    <property type="entry name" value="TrpR-like"/>
    <property type="match status" value="1"/>
</dbReference>
<dbReference type="PROSITE" id="PS01008">
    <property type="entry name" value="DNAA"/>
    <property type="match status" value="1"/>
</dbReference>
<evidence type="ECO:0000256" key="10">
    <source>
        <dbReference type="RuleBase" id="RU000577"/>
    </source>
</evidence>
<accession>A0A6N9TRY4</accession>
<dbReference type="Gene3D" id="1.10.8.60">
    <property type="match status" value="1"/>
</dbReference>
<evidence type="ECO:0000256" key="4">
    <source>
        <dbReference type="ARBA" id="ARBA00022741"/>
    </source>
</evidence>
<keyword evidence="6 8" id="KW-0446">Lipid-binding</keyword>
<comment type="caution">
    <text evidence="8">Lacks conserved residue(s) required for the propagation of feature annotation.</text>
</comment>
<evidence type="ECO:0000256" key="2">
    <source>
        <dbReference type="ARBA" id="ARBA00022490"/>
    </source>
</evidence>
<dbReference type="GO" id="GO:0008289">
    <property type="term" value="F:lipid binding"/>
    <property type="evidence" value="ECO:0007669"/>
    <property type="project" value="UniProtKB-KW"/>
</dbReference>
<dbReference type="InterPro" id="IPR038454">
    <property type="entry name" value="DnaA_N_sf"/>
</dbReference>
<dbReference type="GO" id="GO:0006270">
    <property type="term" value="P:DNA replication initiation"/>
    <property type="evidence" value="ECO:0007669"/>
    <property type="project" value="UniProtKB-UniRule"/>
</dbReference>
<dbReference type="Pfam" id="PF00308">
    <property type="entry name" value="Bac_DnaA"/>
    <property type="match status" value="1"/>
</dbReference>
<dbReference type="InterPro" id="IPR013159">
    <property type="entry name" value="DnaA_C"/>
</dbReference>
<evidence type="ECO:0000256" key="11">
    <source>
        <dbReference type="RuleBase" id="RU004227"/>
    </source>
</evidence>
<dbReference type="InterPro" id="IPR024633">
    <property type="entry name" value="DnaA_N_dom"/>
</dbReference>
<dbReference type="GO" id="GO:0003688">
    <property type="term" value="F:DNA replication origin binding"/>
    <property type="evidence" value="ECO:0007669"/>
    <property type="project" value="UniProtKB-UniRule"/>
</dbReference>
<dbReference type="Gene3D" id="1.10.1750.10">
    <property type="match status" value="1"/>
</dbReference>
<keyword evidence="15" id="KW-1185">Reference proteome</keyword>
<keyword evidence="4 8" id="KW-0547">Nucleotide-binding</keyword>
<dbReference type="Gene3D" id="3.30.300.180">
    <property type="match status" value="1"/>
</dbReference>
<comment type="similarity">
    <text evidence="1 8 11">Belongs to the DnaA family.</text>
</comment>
<evidence type="ECO:0000256" key="9">
    <source>
        <dbReference type="NCBIfam" id="TIGR00362"/>
    </source>
</evidence>
<evidence type="ECO:0000256" key="7">
    <source>
        <dbReference type="ARBA" id="ARBA00023125"/>
    </source>
</evidence>
<keyword evidence="5 8" id="KW-0067">ATP-binding</keyword>
<dbReference type="GO" id="GO:0005886">
    <property type="term" value="C:plasma membrane"/>
    <property type="evidence" value="ECO:0007669"/>
    <property type="project" value="TreeGrafter"/>
</dbReference>
<evidence type="ECO:0000313" key="14">
    <source>
        <dbReference type="EMBL" id="NDY43180.1"/>
    </source>
</evidence>
<dbReference type="PRINTS" id="PR00051">
    <property type="entry name" value="DNAA"/>
</dbReference>
<feature type="domain" description="Chromosomal replication initiator DnaA C-terminal" evidence="13">
    <location>
        <begin position="347"/>
        <end position="415"/>
    </location>
</feature>
<comment type="domain">
    <text evidence="8">Domain I is involved in oligomerization and binding regulators, domain II is flexibile and of varying length in different bacteria, domain III forms the AAA+ region, while domain IV binds dsDNA.</text>
</comment>
<keyword evidence="3 8" id="KW-0235">DNA replication</keyword>
<evidence type="ECO:0000256" key="8">
    <source>
        <dbReference type="HAMAP-Rule" id="MF_00377"/>
    </source>
</evidence>
<dbReference type="InterPro" id="IPR003593">
    <property type="entry name" value="AAA+_ATPase"/>
</dbReference>
<dbReference type="HAMAP" id="MF_00377">
    <property type="entry name" value="DnaA_bact"/>
    <property type="match status" value="1"/>
</dbReference>
<protein>
    <recommendedName>
        <fullName evidence="8 9">Chromosomal replication initiator protein DnaA</fullName>
    </recommendedName>
</protein>
<dbReference type="InterPro" id="IPR001957">
    <property type="entry name" value="Chromosome_initiator_DnaA"/>
</dbReference>
<keyword evidence="7 8" id="KW-0238">DNA-binding</keyword>
<dbReference type="InterPro" id="IPR018312">
    <property type="entry name" value="Chromosome_initiator_DnaA_CS"/>
</dbReference>
<dbReference type="Pfam" id="PF11638">
    <property type="entry name" value="DnaA_N"/>
    <property type="match status" value="1"/>
</dbReference>
<dbReference type="GO" id="GO:0006275">
    <property type="term" value="P:regulation of DNA replication"/>
    <property type="evidence" value="ECO:0007669"/>
    <property type="project" value="UniProtKB-UniRule"/>
</dbReference>
<sequence>MEEKVWESLKEVWRQRVSPSSYEVWIAPLTFAGAEGDTLLVQCPNQFFASWIREHYLPLLKDHLAQGGRRWNLRLCPVEEEREAARGQLHLPRFSPTEIARPAFCQRFTFEEFVVGACNRYAHAACWAAANEEPNHSRILYVHAPAGLGKSHLIQALGQRYLERRPKARVCYLTANDFTAQVVRAIKNDGLDDFKRRYRESCDVLMLEEAHCFAGRERTQSELALALDILLDDGKTVVFTGSQLPREIPKVNDQLRSRLAGGLITSINPPDTPTRRKIILRKAASQGVDLDPGVVDYLARHLQGDIRQIEGAVAGLVAKSSLLREPVNMDLARDVVRELVGEAREITLEAIGEVICRYYQVSCEDLRSRSRRRAVSWPRQVAMYLARRFTEDSLEAIGRHFNRDHATVLHSVKRITAQIQEKGKLRRQVEFLTEQLQSRRWKA</sequence>
<comment type="function">
    <text evidence="8 10">Plays an essential role in the initiation and regulation of chromosomal replication. ATP-DnaA binds to the origin of replication (oriC) to initiate formation of the DNA replication initiation complex once per cell cycle. Binds the DnaA box (a 9 base pair repeat at the origin) and separates the double-stranded (ds)DNA. Forms a right-handed helical filament on oriC DNA; dsDNA binds to the exterior of the filament while single-stranded (ss)DNA is stabiized in the filament's interior. The ATP-DnaA-oriC complex binds and stabilizes one strand of the AT-rich DNA unwinding element (DUE), permitting loading of DNA polymerase. After initiation quickly degrades to an ADP-DnaA complex that is not apt for DNA replication. Binds acidic phospholipids.</text>
</comment>
<dbReference type="GO" id="GO:0005524">
    <property type="term" value="F:ATP binding"/>
    <property type="evidence" value="ECO:0007669"/>
    <property type="project" value="UniProtKB-UniRule"/>
</dbReference>
<dbReference type="CDD" id="cd06571">
    <property type="entry name" value="Bac_DnaA_C"/>
    <property type="match status" value="1"/>
</dbReference>
<dbReference type="NCBIfam" id="TIGR00362">
    <property type="entry name" value="DnaA"/>
    <property type="match status" value="1"/>
</dbReference>